<feature type="compositionally biased region" description="Basic residues" evidence="1">
    <location>
        <begin position="122"/>
        <end position="131"/>
    </location>
</feature>
<dbReference type="AlphaFoldDB" id="A0A0K0ES67"/>
<reference evidence="3" key="1">
    <citation type="submission" date="2015-08" db="UniProtKB">
        <authorList>
            <consortium name="WormBaseParasite"/>
        </authorList>
    </citation>
    <scope>IDENTIFICATION</scope>
</reference>
<organism evidence="3">
    <name type="scientific">Strongyloides stercoralis</name>
    <name type="common">Threadworm</name>
    <dbReference type="NCBI Taxonomy" id="6248"/>
    <lineage>
        <taxon>Eukaryota</taxon>
        <taxon>Metazoa</taxon>
        <taxon>Ecdysozoa</taxon>
        <taxon>Nematoda</taxon>
        <taxon>Chromadorea</taxon>
        <taxon>Rhabditida</taxon>
        <taxon>Tylenchina</taxon>
        <taxon>Panagrolaimomorpha</taxon>
        <taxon>Strongyloidoidea</taxon>
        <taxon>Strongyloididae</taxon>
        <taxon>Strongyloides</taxon>
    </lineage>
</organism>
<evidence type="ECO:0000313" key="2">
    <source>
        <dbReference type="Proteomes" id="UP000035681"/>
    </source>
</evidence>
<feature type="compositionally biased region" description="Basic and acidic residues" evidence="1">
    <location>
        <begin position="87"/>
        <end position="121"/>
    </location>
</feature>
<name>A0A0K0ES67_STRER</name>
<dbReference type="WBParaSite" id="SSTP_0001229500.1">
    <property type="protein sequence ID" value="SSTP_0001229500.1"/>
    <property type="gene ID" value="SSTP_0001229500"/>
</dbReference>
<evidence type="ECO:0000313" key="4">
    <source>
        <dbReference type="WBParaSite" id="TCONS_00014314.p1"/>
    </source>
</evidence>
<dbReference type="Proteomes" id="UP000035681">
    <property type="component" value="Unplaced"/>
</dbReference>
<evidence type="ECO:0000256" key="1">
    <source>
        <dbReference type="SAM" id="MobiDB-lite"/>
    </source>
</evidence>
<keyword evidence="2" id="KW-1185">Reference proteome</keyword>
<accession>A0A0K0ES67</accession>
<sequence length="131" mass="14755">MARRMAEAARQSTQVESLPSPEISNICEDNENDSASLLDNAYSAHVEEPMEEENSNTGRRTQVKKKDNTEKKTGTRGKSSTVKKNKVVKESNADKENKTTKKSDAEKKNKTTKASDTEKKPRAQRKRKIDE</sequence>
<protein>
    <submittedName>
        <fullName evidence="3 4">Uncharacterized protein</fullName>
    </submittedName>
</protein>
<feature type="region of interest" description="Disordered" evidence="1">
    <location>
        <begin position="1"/>
        <end position="131"/>
    </location>
</feature>
<evidence type="ECO:0000313" key="3">
    <source>
        <dbReference type="WBParaSite" id="SSTP_0001229500.1"/>
    </source>
</evidence>
<dbReference type="WBParaSite" id="TCONS_00014314.p1">
    <property type="protein sequence ID" value="TCONS_00014314.p1"/>
    <property type="gene ID" value="XLOC_009530"/>
</dbReference>
<feature type="compositionally biased region" description="Basic and acidic residues" evidence="1">
    <location>
        <begin position="64"/>
        <end position="73"/>
    </location>
</feature>
<proteinExistence type="predicted"/>